<feature type="domain" description="ABC transmembrane type-1" evidence="9">
    <location>
        <begin position="69"/>
        <end position="274"/>
    </location>
</feature>
<evidence type="ECO:0000256" key="6">
    <source>
        <dbReference type="ARBA" id="ARBA00022989"/>
    </source>
</evidence>
<sequence length="290" mass="31179">MSGTDQRLRLMLVALPLALYLVLFLAPMAIVVIESFRQFVPGRIGSATGAPLTLANYAELLDAAYLGYFFQTLRLSLVASVVTLALSYPLAHHIARRPTDLAHKLMVCGLVLLLFMSALVKVFALLISLGPYGFGRELAGLLGTSLNSRFMSELLVVIGLFSFAFPVCTLMLVSTIQDVNPRFLEAAMALGANRTSGHLKVVMPLCARGFAAAFLVVFTLGISAFVIPMLLGRGKVTFMTTLIYSRFSSVGNFPSGAALAIVLLLLSLLSVYMIGIAAARLAPRIQEKMA</sequence>
<dbReference type="Pfam" id="PF00528">
    <property type="entry name" value="BPD_transp_1"/>
    <property type="match status" value="1"/>
</dbReference>
<keyword evidence="11" id="KW-1185">Reference proteome</keyword>
<feature type="transmembrane region" description="Helical" evidence="8">
    <location>
        <begin position="107"/>
        <end position="134"/>
    </location>
</feature>
<feature type="transmembrane region" description="Helical" evidence="8">
    <location>
        <begin position="257"/>
        <end position="279"/>
    </location>
</feature>
<proteinExistence type="inferred from homology"/>
<dbReference type="GO" id="GO:0055085">
    <property type="term" value="P:transmembrane transport"/>
    <property type="evidence" value="ECO:0007669"/>
    <property type="project" value="InterPro"/>
</dbReference>
<evidence type="ECO:0000256" key="7">
    <source>
        <dbReference type="ARBA" id="ARBA00023136"/>
    </source>
</evidence>
<feature type="transmembrane region" description="Helical" evidence="8">
    <location>
        <begin position="65"/>
        <end position="86"/>
    </location>
</feature>
<dbReference type="PROSITE" id="PS50928">
    <property type="entry name" value="ABC_TM1"/>
    <property type="match status" value="1"/>
</dbReference>
<evidence type="ECO:0000256" key="2">
    <source>
        <dbReference type="ARBA" id="ARBA00007069"/>
    </source>
</evidence>
<keyword evidence="5 8" id="KW-0812">Transmembrane</keyword>
<evidence type="ECO:0000256" key="3">
    <source>
        <dbReference type="ARBA" id="ARBA00022448"/>
    </source>
</evidence>
<accession>A0A1X7N5C3</accession>
<reference evidence="10 11" key="1">
    <citation type="submission" date="2017-04" db="EMBL/GenBank/DDBJ databases">
        <authorList>
            <person name="Afonso C.L."/>
            <person name="Miller P.J."/>
            <person name="Scott M.A."/>
            <person name="Spackman E."/>
            <person name="Goraichik I."/>
            <person name="Dimitrov K.M."/>
            <person name="Suarez D.L."/>
            <person name="Swayne D.E."/>
        </authorList>
    </citation>
    <scope>NUCLEOTIDE SEQUENCE [LARGE SCALE GENOMIC DNA]</scope>
    <source>
        <strain evidence="10 11">B5P</strain>
    </source>
</reference>
<evidence type="ECO:0000313" key="10">
    <source>
        <dbReference type="EMBL" id="SMH32647.1"/>
    </source>
</evidence>
<keyword evidence="4" id="KW-1003">Cell membrane</keyword>
<feature type="transmembrane region" description="Helical" evidence="8">
    <location>
        <begin position="154"/>
        <end position="173"/>
    </location>
</feature>
<evidence type="ECO:0000256" key="4">
    <source>
        <dbReference type="ARBA" id="ARBA00022475"/>
    </source>
</evidence>
<feature type="transmembrane region" description="Helical" evidence="8">
    <location>
        <begin position="12"/>
        <end position="33"/>
    </location>
</feature>
<dbReference type="Proteomes" id="UP000193083">
    <property type="component" value="Unassembled WGS sequence"/>
</dbReference>
<evidence type="ECO:0000313" key="11">
    <source>
        <dbReference type="Proteomes" id="UP000193083"/>
    </source>
</evidence>
<feature type="transmembrane region" description="Helical" evidence="8">
    <location>
        <begin position="210"/>
        <end position="231"/>
    </location>
</feature>
<evidence type="ECO:0000256" key="1">
    <source>
        <dbReference type="ARBA" id="ARBA00004651"/>
    </source>
</evidence>
<evidence type="ECO:0000259" key="9">
    <source>
        <dbReference type="PROSITE" id="PS50928"/>
    </source>
</evidence>
<gene>
    <name evidence="10" type="ORF">SAMN02982922_1312</name>
</gene>
<comment type="subcellular location">
    <subcellularLocation>
        <location evidence="1 8">Cell membrane</location>
        <topology evidence="1 8">Multi-pass membrane protein</topology>
    </subcellularLocation>
</comment>
<keyword evidence="3 8" id="KW-0813">Transport</keyword>
<dbReference type="InterPro" id="IPR035906">
    <property type="entry name" value="MetI-like_sf"/>
</dbReference>
<name>A0A1X7N5C3_9HYPH</name>
<organism evidence="10 11">
    <name type="scientific">Mesorhizobium australicum</name>
    <dbReference type="NCBI Taxonomy" id="536018"/>
    <lineage>
        <taxon>Bacteria</taxon>
        <taxon>Pseudomonadati</taxon>
        <taxon>Pseudomonadota</taxon>
        <taxon>Alphaproteobacteria</taxon>
        <taxon>Hyphomicrobiales</taxon>
        <taxon>Phyllobacteriaceae</taxon>
        <taxon>Mesorhizobium</taxon>
    </lineage>
</organism>
<dbReference type="EMBL" id="FXBL01000004">
    <property type="protein sequence ID" value="SMH32647.1"/>
    <property type="molecule type" value="Genomic_DNA"/>
</dbReference>
<dbReference type="CDD" id="cd06261">
    <property type="entry name" value="TM_PBP2"/>
    <property type="match status" value="1"/>
</dbReference>
<dbReference type="Gene3D" id="1.10.3720.10">
    <property type="entry name" value="MetI-like"/>
    <property type="match status" value="1"/>
</dbReference>
<dbReference type="GO" id="GO:0005886">
    <property type="term" value="C:plasma membrane"/>
    <property type="evidence" value="ECO:0007669"/>
    <property type="project" value="UniProtKB-SubCell"/>
</dbReference>
<keyword evidence="6 8" id="KW-1133">Transmembrane helix</keyword>
<evidence type="ECO:0000256" key="8">
    <source>
        <dbReference type="RuleBase" id="RU363032"/>
    </source>
</evidence>
<dbReference type="AlphaFoldDB" id="A0A1X7N5C3"/>
<dbReference type="InterPro" id="IPR000515">
    <property type="entry name" value="MetI-like"/>
</dbReference>
<dbReference type="PANTHER" id="PTHR42929">
    <property type="entry name" value="INNER MEMBRANE ABC TRANSPORTER PERMEASE PROTEIN YDCU-RELATED-RELATED"/>
    <property type="match status" value="1"/>
</dbReference>
<protein>
    <submittedName>
        <fullName evidence="10">ABC-type spermidine/putrescine transport system, permease component I</fullName>
    </submittedName>
</protein>
<comment type="similarity">
    <text evidence="2">Belongs to the binding-protein-dependent transport system permease family. CysTW subfamily.</text>
</comment>
<dbReference type="RefSeq" id="WP_176247448.1">
    <property type="nucleotide sequence ID" value="NZ_FXBL01000004.1"/>
</dbReference>
<dbReference type="PANTHER" id="PTHR42929:SF1">
    <property type="entry name" value="INNER MEMBRANE ABC TRANSPORTER PERMEASE PROTEIN YDCU-RELATED"/>
    <property type="match status" value="1"/>
</dbReference>
<dbReference type="SUPFAM" id="SSF161098">
    <property type="entry name" value="MetI-like"/>
    <property type="match status" value="1"/>
</dbReference>
<evidence type="ECO:0000256" key="5">
    <source>
        <dbReference type="ARBA" id="ARBA00022692"/>
    </source>
</evidence>
<keyword evidence="7 8" id="KW-0472">Membrane</keyword>